<evidence type="ECO:0000313" key="2">
    <source>
        <dbReference type="Proteomes" id="UP000886674"/>
    </source>
</evidence>
<accession>A0A9E4MYM3</accession>
<dbReference type="AlphaFoldDB" id="A0A9E4MYM3"/>
<gene>
    <name evidence="1" type="ORF">JAY77_12355</name>
</gene>
<dbReference type="EMBL" id="JAEPCR010000051">
    <property type="protein sequence ID" value="MCG7978915.1"/>
    <property type="molecule type" value="Genomic_DNA"/>
</dbReference>
<organism evidence="1 2">
    <name type="scientific">Candidatus Thiodiazotropha taylori</name>
    <dbReference type="NCBI Taxonomy" id="2792791"/>
    <lineage>
        <taxon>Bacteria</taxon>
        <taxon>Pseudomonadati</taxon>
        <taxon>Pseudomonadota</taxon>
        <taxon>Gammaproteobacteria</taxon>
        <taxon>Chromatiales</taxon>
        <taxon>Sedimenticolaceae</taxon>
        <taxon>Candidatus Thiodiazotropha</taxon>
    </lineage>
</organism>
<protein>
    <submittedName>
        <fullName evidence="1">Uncharacterized protein</fullName>
    </submittedName>
</protein>
<name>A0A9E4MYM3_9GAMM</name>
<comment type="caution">
    <text evidence="1">The sequence shown here is derived from an EMBL/GenBank/DDBJ whole genome shotgun (WGS) entry which is preliminary data.</text>
</comment>
<dbReference type="Proteomes" id="UP000886674">
    <property type="component" value="Unassembled WGS sequence"/>
</dbReference>
<proteinExistence type="predicted"/>
<evidence type="ECO:0000313" key="1">
    <source>
        <dbReference type="EMBL" id="MCG7978915.1"/>
    </source>
</evidence>
<reference evidence="1" key="1">
    <citation type="journal article" date="2021" name="Proc. Natl. Acad. Sci. U.S.A.">
        <title>Global biogeography of chemosynthetic symbionts reveals both localized and globally distributed symbiont groups. .</title>
        <authorList>
            <person name="Osvatic J.T."/>
            <person name="Wilkins L.G.E."/>
            <person name="Leibrecht L."/>
            <person name="Leray M."/>
            <person name="Zauner S."/>
            <person name="Polzin J."/>
            <person name="Camacho Y."/>
            <person name="Gros O."/>
            <person name="van Gils J.A."/>
            <person name="Eisen J.A."/>
            <person name="Petersen J.M."/>
            <person name="Yuen B."/>
        </authorList>
    </citation>
    <scope>NUCLEOTIDE SEQUENCE</scope>
    <source>
        <strain evidence="1">MAGclacostrist055</strain>
    </source>
</reference>
<sequence length="79" mass="9346">MAEKLLKFAAWDRLLIELKIWRPMQRESNMAKIYRPGIYSRSMVLQQTQTRKLQWRGGFRLRARYPKGTCALGWVTACA</sequence>